<feature type="transmembrane region" description="Helical" evidence="11">
    <location>
        <begin position="116"/>
        <end position="135"/>
    </location>
</feature>
<keyword evidence="2" id="KW-0813">Transport</keyword>
<reference evidence="14 15" key="1">
    <citation type="submission" date="2017-10" db="EMBL/GenBank/DDBJ databases">
        <title>Sequencing the genomes of 1000 actinobacteria strains.</title>
        <authorList>
            <person name="Klenk H.-P."/>
        </authorList>
    </citation>
    <scope>NUCLEOTIDE SEQUENCE [LARGE SCALE GENOMIC DNA]</scope>
    <source>
        <strain evidence="14 15">DSM 21801</strain>
    </source>
</reference>
<feature type="transmembrane region" description="Helical" evidence="11">
    <location>
        <begin position="223"/>
        <end position="240"/>
    </location>
</feature>
<sequence length="649" mass="69710">MSGRGPGPGAGGVAPGQKAMDFTGTIKRLLGELRGHGLLVASVLVFGAVSVVLTVLGPKLLGNATNIVVAGLLSRNLPEGLNEEQALALLRDQGQDSYADILSTVDFTPGAGLDTAALATTLGTALAVYVGAWLLGWQQARLTAIVVQRTMYNLRGRVEDKLHRVPLSFYDRSSRGDVLSRVTNDIDNVSQVLNMTLSQLVVSVFTVVGVLGMMFAISPVLATIAVVTVPLSGVVTVLIAKRAQPQFIAQWRTTGELNGHVEESYTGHDLVRVFGQEEEMRQTFRVRNEEMYEATFRANYISGTIQPVMGLISNLSYVAVAVVGGLRVLAGQLSIGDVQAVIQYSRQFTQPISQIASMMTQLQSGAASAERIYGILDAHEEEAERGTAPSQVRGEVAFEGVSFSYDPSVDLIRHLDLRATPGETVAIVGPTGAGKTTLVNLLMRFYDVDAGRITLDGVDIREMPRDALRSQIGMVLQDTWLFEGTIAQNILYPILPEPGAEPTAQQTELMKRAARATRVEEFVRSLPEGFDTVVSGESGALSQGERQLLTIARAFVADPSILILDEATSSVDTRTEVLVQEAMNALRVGRTSFVIAHRLSTITGADTIVVMEHGQIVEQGSHRALLEADGAYARLYASQFAAAATEDEV</sequence>
<name>A0A2A9D1H9_9MICO</name>
<evidence type="ECO:0000256" key="11">
    <source>
        <dbReference type="SAM" id="Phobius"/>
    </source>
</evidence>
<dbReference type="OrthoDB" id="9806127at2"/>
<gene>
    <name evidence="14" type="ORF">ATL40_1373</name>
</gene>
<dbReference type="PANTHER" id="PTHR43394">
    <property type="entry name" value="ATP-DEPENDENT PERMEASE MDL1, MITOCHONDRIAL"/>
    <property type="match status" value="1"/>
</dbReference>
<dbReference type="InterPro" id="IPR039421">
    <property type="entry name" value="Type_1_exporter"/>
</dbReference>
<evidence type="ECO:0000259" key="12">
    <source>
        <dbReference type="PROSITE" id="PS50893"/>
    </source>
</evidence>
<comment type="function">
    <text evidence="8">ABC transporter involved in fatty acid import. Transmembrane domains (TMD) form a pore in the membrane and the ATP-binding domain (NBD) is responsible for energy generation.</text>
</comment>
<dbReference type="EMBL" id="PDJD01000001">
    <property type="protein sequence ID" value="PFG19802.1"/>
    <property type="molecule type" value="Genomic_DNA"/>
</dbReference>
<keyword evidence="4" id="KW-0547">Nucleotide-binding</keyword>
<comment type="similarity">
    <text evidence="9">Belongs to the ABC transporter superfamily. Lipid exporter (TC 3.A.1.106) family.</text>
</comment>
<dbReference type="PROSITE" id="PS00211">
    <property type="entry name" value="ABC_TRANSPORTER_1"/>
    <property type="match status" value="1"/>
</dbReference>
<evidence type="ECO:0000313" key="14">
    <source>
        <dbReference type="EMBL" id="PFG19802.1"/>
    </source>
</evidence>
<dbReference type="GO" id="GO:0016887">
    <property type="term" value="F:ATP hydrolysis activity"/>
    <property type="evidence" value="ECO:0007669"/>
    <property type="project" value="InterPro"/>
</dbReference>
<dbReference type="SMART" id="SM00382">
    <property type="entry name" value="AAA"/>
    <property type="match status" value="1"/>
</dbReference>
<accession>A0A2A9D1H9</accession>
<comment type="caution">
    <text evidence="14">The sequence shown here is derived from an EMBL/GenBank/DDBJ whole genome shotgun (WGS) entry which is preliminary data.</text>
</comment>
<dbReference type="Proteomes" id="UP000224915">
    <property type="component" value="Unassembled WGS sequence"/>
</dbReference>
<dbReference type="InterPro" id="IPR017871">
    <property type="entry name" value="ABC_transporter-like_CS"/>
</dbReference>
<evidence type="ECO:0000256" key="8">
    <source>
        <dbReference type="ARBA" id="ARBA00055053"/>
    </source>
</evidence>
<dbReference type="FunFam" id="3.40.50.300:FF:000287">
    <property type="entry name" value="Multidrug ABC transporter ATP-binding protein"/>
    <property type="match status" value="1"/>
</dbReference>
<dbReference type="Pfam" id="PF00664">
    <property type="entry name" value="ABC_membrane"/>
    <property type="match status" value="1"/>
</dbReference>
<organism evidence="14 15">
    <name type="scientific">Serinibacter salmoneus</name>
    <dbReference type="NCBI Taxonomy" id="556530"/>
    <lineage>
        <taxon>Bacteria</taxon>
        <taxon>Bacillati</taxon>
        <taxon>Actinomycetota</taxon>
        <taxon>Actinomycetes</taxon>
        <taxon>Micrococcales</taxon>
        <taxon>Beutenbergiaceae</taxon>
        <taxon>Serinibacter</taxon>
    </lineage>
</organism>
<dbReference type="GO" id="GO:0015421">
    <property type="term" value="F:ABC-type oligopeptide transporter activity"/>
    <property type="evidence" value="ECO:0007669"/>
    <property type="project" value="TreeGrafter"/>
</dbReference>
<evidence type="ECO:0000256" key="9">
    <source>
        <dbReference type="ARBA" id="ARBA00061644"/>
    </source>
</evidence>
<keyword evidence="6 11" id="KW-1133">Transmembrane helix</keyword>
<dbReference type="CDD" id="cd18547">
    <property type="entry name" value="ABC_6TM_Tm288_like"/>
    <property type="match status" value="1"/>
</dbReference>
<evidence type="ECO:0000256" key="7">
    <source>
        <dbReference type="ARBA" id="ARBA00023136"/>
    </source>
</evidence>
<dbReference type="CDD" id="cd03254">
    <property type="entry name" value="ABCC_Glucan_exporter_like"/>
    <property type="match status" value="1"/>
</dbReference>
<evidence type="ECO:0000313" key="15">
    <source>
        <dbReference type="Proteomes" id="UP000224915"/>
    </source>
</evidence>
<dbReference type="InterPro" id="IPR036640">
    <property type="entry name" value="ABC1_TM_sf"/>
</dbReference>
<evidence type="ECO:0000256" key="3">
    <source>
        <dbReference type="ARBA" id="ARBA00022692"/>
    </source>
</evidence>
<dbReference type="SUPFAM" id="SSF52540">
    <property type="entry name" value="P-loop containing nucleoside triphosphate hydrolases"/>
    <property type="match status" value="1"/>
</dbReference>
<feature type="domain" description="ABC transmembrane type-1" evidence="13">
    <location>
        <begin position="43"/>
        <end position="364"/>
    </location>
</feature>
<dbReference type="AlphaFoldDB" id="A0A2A9D1H9"/>
<keyword evidence="15" id="KW-1185">Reference proteome</keyword>
<dbReference type="GO" id="GO:0005886">
    <property type="term" value="C:plasma membrane"/>
    <property type="evidence" value="ECO:0007669"/>
    <property type="project" value="UniProtKB-SubCell"/>
</dbReference>
<dbReference type="PROSITE" id="PS50929">
    <property type="entry name" value="ABC_TM1F"/>
    <property type="match status" value="1"/>
</dbReference>
<dbReference type="SUPFAM" id="SSF90123">
    <property type="entry name" value="ABC transporter transmembrane region"/>
    <property type="match status" value="1"/>
</dbReference>
<dbReference type="RefSeq" id="WP_098468868.1">
    <property type="nucleotide sequence ID" value="NZ_PDJD01000001.1"/>
</dbReference>
<dbReference type="Gene3D" id="3.40.50.300">
    <property type="entry name" value="P-loop containing nucleotide triphosphate hydrolases"/>
    <property type="match status" value="1"/>
</dbReference>
<dbReference type="InterPro" id="IPR011527">
    <property type="entry name" value="ABC1_TM_dom"/>
</dbReference>
<protein>
    <recommendedName>
        <fullName evidence="10">Fatty acid ABC transporter ATP-binding/permease protein</fullName>
    </recommendedName>
</protein>
<dbReference type="InterPro" id="IPR003439">
    <property type="entry name" value="ABC_transporter-like_ATP-bd"/>
</dbReference>
<keyword evidence="5 14" id="KW-0067">ATP-binding</keyword>
<feature type="transmembrane region" description="Helical" evidence="11">
    <location>
        <begin position="37"/>
        <end position="56"/>
    </location>
</feature>
<feature type="domain" description="ABC transporter" evidence="12">
    <location>
        <begin position="396"/>
        <end position="638"/>
    </location>
</feature>
<evidence type="ECO:0000256" key="4">
    <source>
        <dbReference type="ARBA" id="ARBA00022741"/>
    </source>
</evidence>
<evidence type="ECO:0000259" key="13">
    <source>
        <dbReference type="PROSITE" id="PS50929"/>
    </source>
</evidence>
<dbReference type="InterPro" id="IPR027417">
    <property type="entry name" value="P-loop_NTPase"/>
</dbReference>
<evidence type="ECO:0000256" key="5">
    <source>
        <dbReference type="ARBA" id="ARBA00022840"/>
    </source>
</evidence>
<dbReference type="PROSITE" id="PS50893">
    <property type="entry name" value="ABC_TRANSPORTER_2"/>
    <property type="match status" value="1"/>
</dbReference>
<feature type="transmembrane region" description="Helical" evidence="11">
    <location>
        <begin position="200"/>
        <end position="217"/>
    </location>
</feature>
<comment type="subcellular location">
    <subcellularLocation>
        <location evidence="1">Cell membrane</location>
        <topology evidence="1">Multi-pass membrane protein</topology>
    </subcellularLocation>
</comment>
<evidence type="ECO:0000256" key="2">
    <source>
        <dbReference type="ARBA" id="ARBA00022448"/>
    </source>
</evidence>
<dbReference type="InterPro" id="IPR003593">
    <property type="entry name" value="AAA+_ATPase"/>
</dbReference>
<keyword evidence="3 11" id="KW-0812">Transmembrane</keyword>
<proteinExistence type="inferred from homology"/>
<keyword evidence="7 11" id="KW-0472">Membrane</keyword>
<dbReference type="Gene3D" id="1.20.1560.10">
    <property type="entry name" value="ABC transporter type 1, transmembrane domain"/>
    <property type="match status" value="1"/>
</dbReference>
<dbReference type="PANTHER" id="PTHR43394:SF1">
    <property type="entry name" value="ATP-BINDING CASSETTE SUB-FAMILY B MEMBER 10, MITOCHONDRIAL"/>
    <property type="match status" value="1"/>
</dbReference>
<dbReference type="GO" id="GO:0005524">
    <property type="term" value="F:ATP binding"/>
    <property type="evidence" value="ECO:0007669"/>
    <property type="project" value="UniProtKB-KW"/>
</dbReference>
<dbReference type="Pfam" id="PF00005">
    <property type="entry name" value="ABC_tran"/>
    <property type="match status" value="1"/>
</dbReference>
<evidence type="ECO:0000256" key="1">
    <source>
        <dbReference type="ARBA" id="ARBA00004651"/>
    </source>
</evidence>
<evidence type="ECO:0000256" key="10">
    <source>
        <dbReference type="ARBA" id="ARBA00071747"/>
    </source>
</evidence>
<evidence type="ECO:0000256" key="6">
    <source>
        <dbReference type="ARBA" id="ARBA00022989"/>
    </source>
</evidence>